<name>A0AA40F0L0_9PEZI</name>
<comment type="caution">
    <text evidence="1">The sequence shown here is derived from an EMBL/GenBank/DDBJ whole genome shotgun (WGS) entry which is preliminary data.</text>
</comment>
<gene>
    <name evidence="1" type="ORF">B0T18DRAFT_405597</name>
</gene>
<dbReference type="EMBL" id="JAUKUD010000003">
    <property type="protein sequence ID" value="KAK0748998.1"/>
    <property type="molecule type" value="Genomic_DNA"/>
</dbReference>
<protein>
    <submittedName>
        <fullName evidence="1">Uncharacterized protein</fullName>
    </submittedName>
</protein>
<evidence type="ECO:0000313" key="2">
    <source>
        <dbReference type="Proteomes" id="UP001172155"/>
    </source>
</evidence>
<keyword evidence="2" id="KW-1185">Reference proteome</keyword>
<dbReference type="AlphaFoldDB" id="A0AA40F0L0"/>
<dbReference type="Proteomes" id="UP001172155">
    <property type="component" value="Unassembled WGS sequence"/>
</dbReference>
<evidence type="ECO:0000313" key="1">
    <source>
        <dbReference type="EMBL" id="KAK0748998.1"/>
    </source>
</evidence>
<organism evidence="1 2">
    <name type="scientific">Schizothecium vesticola</name>
    <dbReference type="NCBI Taxonomy" id="314040"/>
    <lineage>
        <taxon>Eukaryota</taxon>
        <taxon>Fungi</taxon>
        <taxon>Dikarya</taxon>
        <taxon>Ascomycota</taxon>
        <taxon>Pezizomycotina</taxon>
        <taxon>Sordariomycetes</taxon>
        <taxon>Sordariomycetidae</taxon>
        <taxon>Sordariales</taxon>
        <taxon>Schizotheciaceae</taxon>
        <taxon>Schizothecium</taxon>
    </lineage>
</organism>
<proteinExistence type="predicted"/>
<reference evidence="1" key="1">
    <citation type="submission" date="2023-06" db="EMBL/GenBank/DDBJ databases">
        <title>Genome-scale phylogeny and comparative genomics of the fungal order Sordariales.</title>
        <authorList>
            <consortium name="Lawrence Berkeley National Laboratory"/>
            <person name="Hensen N."/>
            <person name="Bonometti L."/>
            <person name="Westerberg I."/>
            <person name="Brannstrom I.O."/>
            <person name="Guillou S."/>
            <person name="Cros-Aarteil S."/>
            <person name="Calhoun S."/>
            <person name="Haridas S."/>
            <person name="Kuo A."/>
            <person name="Mondo S."/>
            <person name="Pangilinan J."/>
            <person name="Riley R."/>
            <person name="LaButti K."/>
            <person name="Andreopoulos B."/>
            <person name="Lipzen A."/>
            <person name="Chen C."/>
            <person name="Yanf M."/>
            <person name="Daum C."/>
            <person name="Ng V."/>
            <person name="Clum A."/>
            <person name="Steindorff A."/>
            <person name="Ohm R."/>
            <person name="Martin F."/>
            <person name="Silar P."/>
            <person name="Natvig D."/>
            <person name="Lalanne C."/>
            <person name="Gautier V."/>
            <person name="Ament-velasquez S.L."/>
            <person name="Kruys A."/>
            <person name="Hutchinson M.I."/>
            <person name="Powell A.J."/>
            <person name="Barry K."/>
            <person name="Miller A.N."/>
            <person name="Grigoriev I.V."/>
            <person name="Debuchy R."/>
            <person name="Gladieux P."/>
            <person name="Thoren M.H."/>
            <person name="Johannesson H."/>
        </authorList>
    </citation>
    <scope>NUCLEOTIDE SEQUENCE</scope>
    <source>
        <strain evidence="1">SMH3187-1</strain>
    </source>
</reference>
<accession>A0AA40F0L0</accession>
<sequence length="70" mass="7621">MTQVTTLGLGCLPAARAANQKGLARGAIRASQERVEEAWHRLPESRTLGIDRQSRGLLASTLRTHCSYST</sequence>